<feature type="compositionally biased region" description="Acidic residues" evidence="1">
    <location>
        <begin position="162"/>
        <end position="175"/>
    </location>
</feature>
<proteinExistence type="predicted"/>
<keyword evidence="3" id="KW-1185">Reference proteome</keyword>
<organism evidence="2 3">
    <name type="scientific">Obba rivulosa</name>
    <dbReference type="NCBI Taxonomy" id="1052685"/>
    <lineage>
        <taxon>Eukaryota</taxon>
        <taxon>Fungi</taxon>
        <taxon>Dikarya</taxon>
        <taxon>Basidiomycota</taxon>
        <taxon>Agaricomycotina</taxon>
        <taxon>Agaricomycetes</taxon>
        <taxon>Polyporales</taxon>
        <taxon>Gelatoporiaceae</taxon>
        <taxon>Obba</taxon>
    </lineage>
</organism>
<reference evidence="2 3" key="1">
    <citation type="submission" date="2016-07" db="EMBL/GenBank/DDBJ databases">
        <title>Draft genome of the white-rot fungus Obba rivulosa 3A-2.</title>
        <authorList>
            <consortium name="DOE Joint Genome Institute"/>
            <person name="Miettinen O."/>
            <person name="Riley R."/>
            <person name="Acob R."/>
            <person name="Barry K."/>
            <person name="Cullen D."/>
            <person name="De Vries R."/>
            <person name="Hainaut M."/>
            <person name="Hatakka A."/>
            <person name="Henrissat B."/>
            <person name="Hilden K."/>
            <person name="Kuo R."/>
            <person name="Labutti K."/>
            <person name="Lipzen A."/>
            <person name="Makela M.R."/>
            <person name="Sandor L."/>
            <person name="Spatafora J.W."/>
            <person name="Grigoriev I.V."/>
            <person name="Hibbett D.S."/>
        </authorList>
    </citation>
    <scope>NUCLEOTIDE SEQUENCE [LARGE SCALE GENOMIC DNA]</scope>
    <source>
        <strain evidence="2 3">3A-2</strain>
    </source>
</reference>
<sequence>MGLVAPLSNPEVAKFNTLGGFGLYAPDKTRNEPSEVSQDIASTDGRIFSDTPTAGPSSLATHQTTPESDVPPKESKVTKGAYGASCNHCRSGKRACVRDTKGAPCKRCRLKMATSPTHVCTNKREVKKPGRPPGILNGQGKGKGKKKDAKVIIAPVNRENMQEDSTDRDAEEGEV</sequence>
<gene>
    <name evidence="2" type="ORF">OBBRIDRAFT_19077</name>
</gene>
<feature type="compositionally biased region" description="Polar residues" evidence="1">
    <location>
        <begin position="50"/>
        <end position="67"/>
    </location>
</feature>
<evidence type="ECO:0000313" key="2">
    <source>
        <dbReference type="EMBL" id="OCH96717.1"/>
    </source>
</evidence>
<accession>A0A8E2DW08</accession>
<dbReference type="EMBL" id="KV722330">
    <property type="protein sequence ID" value="OCH96717.1"/>
    <property type="molecule type" value="Genomic_DNA"/>
</dbReference>
<name>A0A8E2DW08_9APHY</name>
<evidence type="ECO:0008006" key="4">
    <source>
        <dbReference type="Google" id="ProtNLM"/>
    </source>
</evidence>
<feature type="region of interest" description="Disordered" evidence="1">
    <location>
        <begin position="123"/>
        <end position="175"/>
    </location>
</feature>
<feature type="region of interest" description="Disordered" evidence="1">
    <location>
        <begin position="23"/>
        <end position="83"/>
    </location>
</feature>
<evidence type="ECO:0000256" key="1">
    <source>
        <dbReference type="SAM" id="MobiDB-lite"/>
    </source>
</evidence>
<protein>
    <recommendedName>
        <fullName evidence="4">Zn(2)-C6 fungal-type domain-containing protein</fullName>
    </recommendedName>
</protein>
<dbReference type="Proteomes" id="UP000250043">
    <property type="component" value="Unassembled WGS sequence"/>
</dbReference>
<evidence type="ECO:0000313" key="3">
    <source>
        <dbReference type="Proteomes" id="UP000250043"/>
    </source>
</evidence>
<dbReference type="AlphaFoldDB" id="A0A8E2DW08"/>